<organism evidence="1 2">
    <name type="scientific">Monoraphidium neglectum</name>
    <dbReference type="NCBI Taxonomy" id="145388"/>
    <lineage>
        <taxon>Eukaryota</taxon>
        <taxon>Viridiplantae</taxon>
        <taxon>Chlorophyta</taxon>
        <taxon>core chlorophytes</taxon>
        <taxon>Chlorophyceae</taxon>
        <taxon>CS clade</taxon>
        <taxon>Sphaeropleales</taxon>
        <taxon>Selenastraceae</taxon>
        <taxon>Monoraphidium</taxon>
    </lineage>
</organism>
<dbReference type="Gene3D" id="1.25.10.10">
    <property type="entry name" value="Leucine-rich Repeat Variant"/>
    <property type="match status" value="1"/>
</dbReference>
<dbReference type="InterPro" id="IPR016024">
    <property type="entry name" value="ARM-type_fold"/>
</dbReference>
<dbReference type="KEGG" id="mng:MNEG_5718"/>
<dbReference type="Proteomes" id="UP000054498">
    <property type="component" value="Unassembled WGS sequence"/>
</dbReference>
<dbReference type="AlphaFoldDB" id="A0A0D2N983"/>
<reference evidence="1 2" key="1">
    <citation type="journal article" date="2013" name="BMC Genomics">
        <title>Reconstruction of the lipid metabolism for the microalga Monoraphidium neglectum from its genome sequence reveals characteristics suitable for biofuel production.</title>
        <authorList>
            <person name="Bogen C."/>
            <person name="Al-Dilaimi A."/>
            <person name="Albersmeier A."/>
            <person name="Wichmann J."/>
            <person name="Grundmann M."/>
            <person name="Rupp O."/>
            <person name="Lauersen K.J."/>
            <person name="Blifernez-Klassen O."/>
            <person name="Kalinowski J."/>
            <person name="Goesmann A."/>
            <person name="Mussgnug J.H."/>
            <person name="Kruse O."/>
        </authorList>
    </citation>
    <scope>NUCLEOTIDE SEQUENCE [LARGE SCALE GENOMIC DNA]</scope>
    <source>
        <strain evidence="1 2">SAG 48.87</strain>
    </source>
</reference>
<dbReference type="EMBL" id="KK101091">
    <property type="protein sequence ID" value="KIZ02236.1"/>
    <property type="molecule type" value="Genomic_DNA"/>
</dbReference>
<sequence>MPEDAAGILIAAAMPSDAGECAAGPLLMLAVLSANLIADGNLDGEAATAEAAAPAMLAERIAGHGSLMDAVRRALAGGGSASEPALQLVSALQSHNMRRRPREAVLALLGNGLSLLLDGGGARLGEPSLGNRLLVLARLLLTCGDEQQVAVAAMVVEHGFIPLLLRALSNHDFNVKSNAMTVLVRVCCCPVGRVAATAHPAALAAFSNVLRDASALAGVAGGTDAHVLPNLAGNALQAIWCLIADSIAAGDAFASMALAPSGSGILEAVALLLAAPEDRHIPSVRAAAASALNAITRVALHDGRLAALQTRRPLVLGAAEALVWVAEDLRWDGRSNDGEPPPDYDKGLALEAAEALLAALDCLTDATADDGGGGAAAALGTLCERGPEALRAFRDAAAYAAGTIVASRPGACKDAQPMEEET</sequence>
<accession>A0A0D2N983</accession>
<dbReference type="GeneID" id="25738595"/>
<dbReference type="RefSeq" id="XP_013901255.1">
    <property type="nucleotide sequence ID" value="XM_014045801.1"/>
</dbReference>
<evidence type="ECO:0000313" key="1">
    <source>
        <dbReference type="EMBL" id="KIZ02236.1"/>
    </source>
</evidence>
<keyword evidence="2" id="KW-1185">Reference proteome</keyword>
<dbReference type="SUPFAM" id="SSF48371">
    <property type="entry name" value="ARM repeat"/>
    <property type="match status" value="1"/>
</dbReference>
<proteinExistence type="predicted"/>
<evidence type="ECO:0008006" key="3">
    <source>
        <dbReference type="Google" id="ProtNLM"/>
    </source>
</evidence>
<dbReference type="STRING" id="145388.A0A0D2N983"/>
<evidence type="ECO:0000313" key="2">
    <source>
        <dbReference type="Proteomes" id="UP000054498"/>
    </source>
</evidence>
<name>A0A0D2N983_9CHLO</name>
<dbReference type="InterPro" id="IPR011989">
    <property type="entry name" value="ARM-like"/>
</dbReference>
<gene>
    <name evidence="1" type="ORF">MNEG_5718</name>
</gene>
<protein>
    <recommendedName>
        <fullName evidence="3">Armadillo repeat-containing protein 8</fullName>
    </recommendedName>
</protein>